<evidence type="ECO:0000313" key="7">
    <source>
        <dbReference type="Proteomes" id="UP000595858"/>
    </source>
</evidence>
<proteinExistence type="predicted"/>
<evidence type="ECO:0000313" key="6">
    <source>
        <dbReference type="EMBL" id="BCL44375.1"/>
    </source>
</evidence>
<dbReference type="PANTHER" id="PTHR30514:SF1">
    <property type="entry name" value="HTH-TYPE TRANSCRIPTIONAL REGULATOR HEXR-RELATED"/>
    <property type="match status" value="1"/>
</dbReference>
<dbReference type="CDD" id="cd05013">
    <property type="entry name" value="SIS_RpiR"/>
    <property type="match status" value="1"/>
</dbReference>
<dbReference type="InterPro" id="IPR036388">
    <property type="entry name" value="WH-like_DNA-bd_sf"/>
</dbReference>
<keyword evidence="2" id="KW-0238">DNA-binding</keyword>
<sequence length="267" mass="29999">MDPVVRPHVMMNTSGLNKSYATVSMFTHSAIASLNNLEMMVYNYVIKNRDKVMYMTIRELADAAGVSTTTILRFCRKLNCEGYSEFRVRFKLYLEQNEPQQANFGASEIISFFKSVNNEEFDALLDSAVDIILSSERIIFVGAGTSGSLAKYGARFFSNIGKFSNHIDDPYFPVTNDMAKNALAIVLSVSGETEEILRFASQFSLHHCKVLSITSHEHSRLAKLADFNLSWHVPQTRIAGVYDITTQIPVIYILESLGRKLAKKLAE</sequence>
<name>A0AAU9BYS1_9ENTR</name>
<dbReference type="Proteomes" id="UP000595858">
    <property type="component" value="Chromosome"/>
</dbReference>
<dbReference type="PANTHER" id="PTHR30514">
    <property type="entry name" value="GLUCOKINASE"/>
    <property type="match status" value="1"/>
</dbReference>
<gene>
    <name evidence="6" type="ORF">OIPHN260_38770</name>
</gene>
<dbReference type="InterPro" id="IPR001347">
    <property type="entry name" value="SIS_dom"/>
</dbReference>
<dbReference type="GO" id="GO:0097367">
    <property type="term" value="F:carbohydrate derivative binding"/>
    <property type="evidence" value="ECO:0007669"/>
    <property type="project" value="InterPro"/>
</dbReference>
<dbReference type="GO" id="GO:0003700">
    <property type="term" value="F:DNA-binding transcription factor activity"/>
    <property type="evidence" value="ECO:0007669"/>
    <property type="project" value="InterPro"/>
</dbReference>
<dbReference type="PROSITE" id="PS51464">
    <property type="entry name" value="SIS"/>
    <property type="match status" value="1"/>
</dbReference>
<dbReference type="GO" id="GO:0003677">
    <property type="term" value="F:DNA binding"/>
    <property type="evidence" value="ECO:0007669"/>
    <property type="project" value="UniProtKB-KW"/>
</dbReference>
<evidence type="ECO:0000256" key="3">
    <source>
        <dbReference type="ARBA" id="ARBA00023163"/>
    </source>
</evidence>
<dbReference type="SUPFAM" id="SSF46689">
    <property type="entry name" value="Homeodomain-like"/>
    <property type="match status" value="1"/>
</dbReference>
<dbReference type="PROSITE" id="PS00356">
    <property type="entry name" value="HTH_LACI_1"/>
    <property type="match status" value="1"/>
</dbReference>
<dbReference type="EMBL" id="AP023447">
    <property type="protein sequence ID" value="BCL44375.1"/>
    <property type="molecule type" value="Genomic_DNA"/>
</dbReference>
<dbReference type="InterPro" id="IPR046348">
    <property type="entry name" value="SIS_dom_sf"/>
</dbReference>
<accession>A0AAU9BYS1</accession>
<dbReference type="InterPro" id="IPR000281">
    <property type="entry name" value="HTH_RpiR"/>
</dbReference>
<keyword evidence="1" id="KW-0805">Transcription regulation</keyword>
<evidence type="ECO:0000259" key="4">
    <source>
        <dbReference type="PROSITE" id="PS51071"/>
    </source>
</evidence>
<protein>
    <submittedName>
        <fullName evidence="6">Transcriptional regulator</fullName>
    </submittedName>
</protein>
<dbReference type="Gene3D" id="3.40.50.10490">
    <property type="entry name" value="Glucose-6-phosphate isomerase like protein, domain 1"/>
    <property type="match status" value="1"/>
</dbReference>
<organism evidence="6 7">
    <name type="scientific">Enterobacter roggenkampii</name>
    <dbReference type="NCBI Taxonomy" id="1812935"/>
    <lineage>
        <taxon>Bacteria</taxon>
        <taxon>Pseudomonadati</taxon>
        <taxon>Pseudomonadota</taxon>
        <taxon>Gammaproteobacteria</taxon>
        <taxon>Enterobacterales</taxon>
        <taxon>Enterobacteriaceae</taxon>
        <taxon>Enterobacter</taxon>
        <taxon>Enterobacter cloacae complex</taxon>
    </lineage>
</organism>
<evidence type="ECO:0000256" key="1">
    <source>
        <dbReference type="ARBA" id="ARBA00023015"/>
    </source>
</evidence>
<evidence type="ECO:0000256" key="2">
    <source>
        <dbReference type="ARBA" id="ARBA00023125"/>
    </source>
</evidence>
<evidence type="ECO:0000259" key="5">
    <source>
        <dbReference type="PROSITE" id="PS51464"/>
    </source>
</evidence>
<reference evidence="6" key="1">
    <citation type="journal article" date="2020" name="J Glob Antimicrob Resist">
        <title>Genomic characterization of clinical Enterobacter roggenkampii co-harboring blaIMP-1- and blaGES-5-encoding IncP6 and mcr-9-encoding IncHI2 plasmids isolated in Japan.</title>
        <authorList>
            <person name="Umeda K."/>
            <person name="Nakamura H."/>
            <person name="Fukuda A."/>
            <person name="Matsumoto Y."/>
            <person name="Motooka D."/>
            <person name="Nakamura S."/>
            <person name="Yasui Y."/>
            <person name="Yoshida H."/>
            <person name="Kawahara R."/>
        </authorList>
    </citation>
    <scope>NUCLEOTIDE SEQUENCE</scope>
    <source>
        <strain evidence="6">OIPH-N260</strain>
    </source>
</reference>
<dbReference type="PROSITE" id="PS51071">
    <property type="entry name" value="HTH_RPIR"/>
    <property type="match status" value="1"/>
</dbReference>
<feature type="domain" description="SIS" evidence="5">
    <location>
        <begin position="128"/>
        <end position="264"/>
    </location>
</feature>
<dbReference type="AlphaFoldDB" id="A0AAU9BYS1"/>
<dbReference type="Pfam" id="PF01418">
    <property type="entry name" value="HTH_6"/>
    <property type="match status" value="1"/>
</dbReference>
<dbReference type="SUPFAM" id="SSF53697">
    <property type="entry name" value="SIS domain"/>
    <property type="match status" value="1"/>
</dbReference>
<feature type="domain" description="HTH rpiR-type" evidence="4">
    <location>
        <begin position="21"/>
        <end position="97"/>
    </location>
</feature>
<dbReference type="InterPro" id="IPR035472">
    <property type="entry name" value="RpiR-like_SIS"/>
</dbReference>
<keyword evidence="3" id="KW-0804">Transcription</keyword>
<dbReference type="InterPro" id="IPR047640">
    <property type="entry name" value="RpiR-like"/>
</dbReference>
<dbReference type="Pfam" id="PF01380">
    <property type="entry name" value="SIS"/>
    <property type="match status" value="1"/>
</dbReference>
<dbReference type="GO" id="GO:1901135">
    <property type="term" value="P:carbohydrate derivative metabolic process"/>
    <property type="evidence" value="ECO:0007669"/>
    <property type="project" value="InterPro"/>
</dbReference>
<dbReference type="Gene3D" id="1.10.10.10">
    <property type="entry name" value="Winged helix-like DNA-binding domain superfamily/Winged helix DNA-binding domain"/>
    <property type="match status" value="1"/>
</dbReference>
<dbReference type="InterPro" id="IPR009057">
    <property type="entry name" value="Homeodomain-like_sf"/>
</dbReference>